<protein>
    <submittedName>
        <fullName evidence="1">Uncharacterized protein</fullName>
    </submittedName>
</protein>
<proteinExistence type="predicted"/>
<dbReference type="AlphaFoldDB" id="A0A7S0ZAG8"/>
<gene>
    <name evidence="1" type="ORF">TOLI1172_LOCUS204</name>
</gene>
<sequence>MDIISLPLTCEMLEKSLSEESSSFPGGSEIQKVVGSFRNRGLDVIGWYSAGGSRSDADLQPKSKSNAKRINLQTHDSVWKRFSSRGFHRSVEEHGDALDSAYGAFVYAECDSSCGPGDRIQWYNGRDAVAIPRNNVRRIFGSNMDSFILEPNEMSEFAQRSVNQLNEAGLILSMSPSRQSSGSEGKIQRNSEKTSIKSMSELEQLRNALLYWLSDPVSEEECAGSEVSQVVPYKKISSIELQVAKATGAAIIDFVVNLLKQNFIKLESRLMTK</sequence>
<accession>A0A7S0ZAG8</accession>
<name>A0A7S0ZAG8_9RHOD</name>
<evidence type="ECO:0000313" key="1">
    <source>
        <dbReference type="EMBL" id="CAD8815816.1"/>
    </source>
</evidence>
<reference evidence="1" key="1">
    <citation type="submission" date="2021-01" db="EMBL/GenBank/DDBJ databases">
        <authorList>
            <person name="Corre E."/>
            <person name="Pelletier E."/>
            <person name="Niang G."/>
            <person name="Scheremetjew M."/>
            <person name="Finn R."/>
            <person name="Kale V."/>
            <person name="Holt S."/>
            <person name="Cochrane G."/>
            <person name="Meng A."/>
            <person name="Brown T."/>
            <person name="Cohen L."/>
        </authorList>
    </citation>
    <scope>NUCLEOTIDE SEQUENCE</scope>
    <source>
        <strain evidence="1">CCMP3278</strain>
    </source>
</reference>
<dbReference type="EMBL" id="HBFP01000271">
    <property type="protein sequence ID" value="CAD8815816.1"/>
    <property type="molecule type" value="Transcribed_RNA"/>
</dbReference>
<organism evidence="1">
    <name type="scientific">Timspurckia oligopyrenoides</name>
    <dbReference type="NCBI Taxonomy" id="708627"/>
    <lineage>
        <taxon>Eukaryota</taxon>
        <taxon>Rhodophyta</taxon>
        <taxon>Bangiophyceae</taxon>
        <taxon>Porphyridiales</taxon>
        <taxon>Porphyridiaceae</taxon>
        <taxon>Timspurckia</taxon>
    </lineage>
</organism>